<dbReference type="Proteomes" id="UP000265725">
    <property type="component" value="Chromosome"/>
</dbReference>
<sequence length="150" mass="16527">MENEMTLSFIAKTENERLARMVITSFLSTIDPTVEELSECKTILSEAVTNAIIHGYQEDGKGVITVSAKREGRMIEVVVSDQGSGIENLELAKEPLYTTKVLEERSGMGFTIMETFADEFQVETAIGKGTVVRFKKVFQAVRPLTGVSSV</sequence>
<organism evidence="9 10">
    <name type="scientific">Paenisporosarcina cavernae</name>
    <dbReference type="NCBI Taxonomy" id="2320858"/>
    <lineage>
        <taxon>Bacteria</taxon>
        <taxon>Bacillati</taxon>
        <taxon>Bacillota</taxon>
        <taxon>Bacilli</taxon>
        <taxon>Bacillales</taxon>
        <taxon>Caryophanaceae</taxon>
        <taxon>Paenisporosarcina</taxon>
    </lineage>
</organism>
<evidence type="ECO:0000313" key="10">
    <source>
        <dbReference type="Proteomes" id="UP000265725"/>
    </source>
</evidence>
<dbReference type="Gene3D" id="3.30.565.10">
    <property type="entry name" value="Histidine kinase-like ATPase, C-terminal domain"/>
    <property type="match status" value="1"/>
</dbReference>
<keyword evidence="4 7" id="KW-0418">Kinase</keyword>
<dbReference type="GO" id="GO:0016989">
    <property type="term" value="F:sigma factor antagonist activity"/>
    <property type="evidence" value="ECO:0007669"/>
    <property type="project" value="InterPro"/>
</dbReference>
<accession>A0A385YRX1</accession>
<dbReference type="InterPro" id="IPR036890">
    <property type="entry name" value="HATPase_C_sf"/>
</dbReference>
<comment type="catalytic activity">
    <reaction evidence="7">
        <text>L-threonyl-[protein] + ATP = O-phospho-L-threonyl-[protein] + ADP + H(+)</text>
        <dbReference type="Rhea" id="RHEA:46608"/>
        <dbReference type="Rhea" id="RHEA-COMP:11060"/>
        <dbReference type="Rhea" id="RHEA-COMP:11605"/>
        <dbReference type="ChEBI" id="CHEBI:15378"/>
        <dbReference type="ChEBI" id="CHEBI:30013"/>
        <dbReference type="ChEBI" id="CHEBI:30616"/>
        <dbReference type="ChEBI" id="CHEBI:61977"/>
        <dbReference type="ChEBI" id="CHEBI:456216"/>
        <dbReference type="EC" id="2.7.11.1"/>
    </reaction>
</comment>
<dbReference type="NCBIfam" id="TIGR01925">
    <property type="entry name" value="spIIAB"/>
    <property type="match status" value="1"/>
</dbReference>
<dbReference type="GO" id="GO:0005524">
    <property type="term" value="F:ATP binding"/>
    <property type="evidence" value="ECO:0007669"/>
    <property type="project" value="UniProtKB-KW"/>
</dbReference>
<keyword evidence="6 7" id="KW-0749">Sporulation</keyword>
<dbReference type="GO" id="GO:0106310">
    <property type="term" value="F:protein serine kinase activity"/>
    <property type="evidence" value="ECO:0007669"/>
    <property type="project" value="RHEA"/>
</dbReference>
<proteinExistence type="inferred from homology"/>
<protein>
    <recommendedName>
        <fullName evidence="7">Anti-sigma F factor</fullName>
        <ecNumber evidence="7">2.7.11.1</ecNumber>
    </recommendedName>
    <alternativeName>
        <fullName evidence="7">Stage II sporulation protein AB</fullName>
    </alternativeName>
</protein>
<dbReference type="InterPro" id="IPR003594">
    <property type="entry name" value="HATPase_dom"/>
</dbReference>
<dbReference type="PANTHER" id="PTHR35526:SF3">
    <property type="entry name" value="ANTI-SIGMA-F FACTOR RSBW"/>
    <property type="match status" value="1"/>
</dbReference>
<dbReference type="SUPFAM" id="SSF55874">
    <property type="entry name" value="ATPase domain of HSP90 chaperone/DNA topoisomerase II/histidine kinase"/>
    <property type="match status" value="1"/>
</dbReference>
<evidence type="ECO:0000256" key="6">
    <source>
        <dbReference type="ARBA" id="ARBA00022969"/>
    </source>
</evidence>
<keyword evidence="10" id="KW-1185">Reference proteome</keyword>
<dbReference type="RefSeq" id="WP_119883086.1">
    <property type="nucleotide sequence ID" value="NZ_CP032418.1"/>
</dbReference>
<keyword evidence="2 7" id="KW-0808">Transferase</keyword>
<name>A0A385YRX1_9BACL</name>
<gene>
    <name evidence="7" type="primary">spoIIAB</name>
    <name evidence="9" type="ORF">D3873_05405</name>
</gene>
<comment type="catalytic activity">
    <reaction evidence="7">
        <text>L-seryl-[protein] + ATP = O-phospho-L-seryl-[protein] + ADP + H(+)</text>
        <dbReference type="Rhea" id="RHEA:17989"/>
        <dbReference type="Rhea" id="RHEA-COMP:9863"/>
        <dbReference type="Rhea" id="RHEA-COMP:11604"/>
        <dbReference type="ChEBI" id="CHEBI:15378"/>
        <dbReference type="ChEBI" id="CHEBI:29999"/>
        <dbReference type="ChEBI" id="CHEBI:30616"/>
        <dbReference type="ChEBI" id="CHEBI:83421"/>
        <dbReference type="ChEBI" id="CHEBI:456216"/>
        <dbReference type="EC" id="2.7.11.1"/>
    </reaction>
</comment>
<dbReference type="OrthoDB" id="9768808at2"/>
<dbReference type="GO" id="GO:0030435">
    <property type="term" value="P:sporulation resulting in formation of a cellular spore"/>
    <property type="evidence" value="ECO:0007669"/>
    <property type="project" value="UniProtKB-KW"/>
</dbReference>
<keyword evidence="1 7" id="KW-0723">Serine/threonine-protein kinase</keyword>
<dbReference type="EMBL" id="CP032418">
    <property type="protein sequence ID" value="AYC29346.1"/>
    <property type="molecule type" value="Genomic_DNA"/>
</dbReference>
<evidence type="ECO:0000256" key="7">
    <source>
        <dbReference type="HAMAP-Rule" id="MF_00637"/>
    </source>
</evidence>
<evidence type="ECO:0000256" key="2">
    <source>
        <dbReference type="ARBA" id="ARBA00022679"/>
    </source>
</evidence>
<dbReference type="AlphaFoldDB" id="A0A385YRX1"/>
<dbReference type="HAMAP" id="MF_00637">
    <property type="entry name" value="Anti_sigma_F"/>
    <property type="match status" value="1"/>
</dbReference>
<evidence type="ECO:0000256" key="1">
    <source>
        <dbReference type="ARBA" id="ARBA00022527"/>
    </source>
</evidence>
<reference evidence="10" key="1">
    <citation type="submission" date="2018-09" db="EMBL/GenBank/DDBJ databases">
        <authorList>
            <person name="Zhu H."/>
        </authorList>
    </citation>
    <scope>NUCLEOTIDE SEQUENCE [LARGE SCALE GENOMIC DNA]</scope>
    <source>
        <strain evidence="10">K2R23-3</strain>
    </source>
</reference>
<evidence type="ECO:0000313" key="9">
    <source>
        <dbReference type="EMBL" id="AYC29346.1"/>
    </source>
</evidence>
<evidence type="ECO:0000256" key="4">
    <source>
        <dbReference type="ARBA" id="ARBA00022777"/>
    </source>
</evidence>
<keyword evidence="3 7" id="KW-0547">Nucleotide-binding</keyword>
<dbReference type="EC" id="2.7.11.1" evidence="7"/>
<comment type="similarity">
    <text evidence="7">Belongs to the anti-sigma-factor family.</text>
</comment>
<dbReference type="PANTHER" id="PTHR35526">
    <property type="entry name" value="ANTI-SIGMA-F FACTOR RSBW-RELATED"/>
    <property type="match status" value="1"/>
</dbReference>
<keyword evidence="5 7" id="KW-0067">ATP-binding</keyword>
<evidence type="ECO:0000259" key="8">
    <source>
        <dbReference type="SMART" id="SM00387"/>
    </source>
</evidence>
<comment type="function">
    <text evidence="7">Binds to sigma F and blocks its ability to form an RNA polymerase holoenzyme (E-sigma F). Phosphorylates SpoIIAA on a serine residue. This phosphorylation may enable SpoIIAA to act as an anti-anti-sigma factor that counteracts SpoIIAB and thus releases sigma F from inhibition.</text>
</comment>
<dbReference type="GO" id="GO:0042174">
    <property type="term" value="P:negative regulation of sporulation resulting in formation of a cellular spore"/>
    <property type="evidence" value="ECO:0007669"/>
    <property type="project" value="InterPro"/>
</dbReference>
<dbReference type="Pfam" id="PF13581">
    <property type="entry name" value="HATPase_c_2"/>
    <property type="match status" value="1"/>
</dbReference>
<dbReference type="SMART" id="SM00387">
    <property type="entry name" value="HATPase_c"/>
    <property type="match status" value="1"/>
</dbReference>
<dbReference type="GO" id="GO:0030436">
    <property type="term" value="P:asexual sporulation"/>
    <property type="evidence" value="ECO:0007669"/>
    <property type="project" value="UniProtKB-UniRule"/>
</dbReference>
<dbReference type="InterPro" id="IPR010194">
    <property type="entry name" value="Anti-sigma_F"/>
</dbReference>
<evidence type="ECO:0000256" key="3">
    <source>
        <dbReference type="ARBA" id="ARBA00022741"/>
    </source>
</evidence>
<feature type="domain" description="Histidine kinase/HSP90-like ATPase" evidence="8">
    <location>
        <begin position="35"/>
        <end position="140"/>
    </location>
</feature>
<evidence type="ECO:0000256" key="5">
    <source>
        <dbReference type="ARBA" id="ARBA00022840"/>
    </source>
</evidence>
<dbReference type="GO" id="GO:0004674">
    <property type="term" value="F:protein serine/threonine kinase activity"/>
    <property type="evidence" value="ECO:0007669"/>
    <property type="project" value="UniProtKB-KW"/>
</dbReference>
<dbReference type="InterPro" id="IPR050267">
    <property type="entry name" value="Anti-sigma-factor_SerPK"/>
</dbReference>
<dbReference type="KEGG" id="paek:D3873_05405"/>